<dbReference type="InterPro" id="IPR045344">
    <property type="entry name" value="C-JID"/>
</dbReference>
<reference evidence="7" key="1">
    <citation type="submission" date="2018-02" db="EMBL/GenBank/DDBJ databases">
        <authorList>
            <person name="Cohen D.B."/>
            <person name="Kent A.D."/>
        </authorList>
    </citation>
    <scope>NUCLEOTIDE SEQUENCE</scope>
</reference>
<evidence type="ECO:0000313" key="7">
    <source>
        <dbReference type="EMBL" id="SPD06873.1"/>
    </source>
</evidence>
<evidence type="ECO:0000259" key="4">
    <source>
        <dbReference type="Pfam" id="PF01582"/>
    </source>
</evidence>
<feature type="domain" description="C-JID" evidence="5">
    <location>
        <begin position="630"/>
        <end position="774"/>
    </location>
</feature>
<dbReference type="InterPro" id="IPR003591">
    <property type="entry name" value="Leu-rich_rpt_typical-subtyp"/>
</dbReference>
<name>A0A2N9H515_FAGSY</name>
<dbReference type="GO" id="GO:0043531">
    <property type="term" value="F:ADP binding"/>
    <property type="evidence" value="ECO:0007669"/>
    <property type="project" value="InterPro"/>
</dbReference>
<dbReference type="InterPro" id="IPR001611">
    <property type="entry name" value="Leu-rich_rpt"/>
</dbReference>
<dbReference type="Pfam" id="PF23286">
    <property type="entry name" value="LRR_13"/>
    <property type="match status" value="1"/>
</dbReference>
<keyword evidence="2" id="KW-0677">Repeat</keyword>
<dbReference type="Pfam" id="PF00560">
    <property type="entry name" value="LRR_1"/>
    <property type="match status" value="1"/>
</dbReference>
<keyword evidence="1" id="KW-0433">Leucine-rich repeat</keyword>
<dbReference type="EMBL" id="OIVN01002845">
    <property type="protein sequence ID" value="SPD06873.1"/>
    <property type="molecule type" value="Genomic_DNA"/>
</dbReference>
<gene>
    <name evidence="7" type="ORF">FSB_LOCUS34755</name>
</gene>
<dbReference type="Gene3D" id="3.80.10.10">
    <property type="entry name" value="Ribonuclease Inhibitor"/>
    <property type="match status" value="3"/>
</dbReference>
<dbReference type="GO" id="GO:0007165">
    <property type="term" value="P:signal transduction"/>
    <property type="evidence" value="ECO:0007669"/>
    <property type="project" value="InterPro"/>
</dbReference>
<feature type="domain" description="TIR" evidence="4">
    <location>
        <begin position="2"/>
        <end position="67"/>
    </location>
</feature>
<sequence>MHEAFVEHKRSFKDEKVRKWKVALTEVANLSGWSLQNRPESESIHEIVEVISHKLSYAFARDTKGLVGMDSRVEELKSLLAIGLNDVRIIGVWGMGGIGSRIIITTRDKHLLIRHKVYGIYEAKGLNIVEAFQLFSLKAFNKDHPAKDYKELYNGFLKYSKGLPLAIEGTEAIQGLVLELPTLPELGELHKSKEAHWNLEAISKFPNLKLLIIHGVHLLHGPNNIPNGLRFFECSEYPSKSLPASFQPYELVGLHMCHSKIEQLWKGIKHFNELKSIKLEDSLNLIATPDFNGVPNLEKLVLKGCTNLRDIHQSILVHRRLTLLNLEGCKNLNSLPSKFEMKSLEILILSGCSKIKKIPEFMKSMKRLSKLHLDGTAITELPSSVKHLTNLASLHLSDCKNLVCFPSIICGFESLKDLDLSGCSKLYNLPENLGNAKNLEELDLSGIAIRELPSSMGRLSNLKVLSIRGCNNLLSPKPSTKPFCLPSLSELSPKPWNKLFSFYSSSSRIPNPVTLLLPFMSGLCSLTNLDLRYCNLNTIPSDFGSLSSLVSLVLSGNNFDSLPESTIQLSKLRTVFLENCTRLRSLPQLPSSTSVYAGGSDMFFRMLSGDAQGTYKAPKRFPEDPLSFVIPGKEISKWFSHRSVGTEVRAQVPSHLCNKRMGMAACLVFSYYNVDHPENNDLCEFLCCRAYVNEHPCDEKFTVLIKKVVQIKSHYLWLIYFPPQTFYENLKAVLSQFDKKESIQMKVSFEYFCPQCYDGVMKCAFRLVYKEDIEDIREMMPQCSNNSCIPPYDGLDAQHDFDNPTLVTKIKRSHDDVNRAGPSGEVALMMYHTQKRIQI</sequence>
<organism evidence="7">
    <name type="scientific">Fagus sylvatica</name>
    <name type="common">Beechnut</name>
    <dbReference type="NCBI Taxonomy" id="28930"/>
    <lineage>
        <taxon>Eukaryota</taxon>
        <taxon>Viridiplantae</taxon>
        <taxon>Streptophyta</taxon>
        <taxon>Embryophyta</taxon>
        <taxon>Tracheophyta</taxon>
        <taxon>Spermatophyta</taxon>
        <taxon>Magnoliopsida</taxon>
        <taxon>eudicotyledons</taxon>
        <taxon>Gunneridae</taxon>
        <taxon>Pentapetalae</taxon>
        <taxon>rosids</taxon>
        <taxon>fabids</taxon>
        <taxon>Fagales</taxon>
        <taxon>Fagaceae</taxon>
        <taxon>Fagus</taxon>
    </lineage>
</organism>
<proteinExistence type="predicted"/>
<dbReference type="Pfam" id="PF01582">
    <property type="entry name" value="TIR"/>
    <property type="match status" value="1"/>
</dbReference>
<dbReference type="PANTHER" id="PTHR11017:SF527">
    <property type="entry name" value="TMV RESISTANCE PROTEIN N-LIKE"/>
    <property type="match status" value="1"/>
</dbReference>
<dbReference type="AlphaFoldDB" id="A0A2N9H515"/>
<evidence type="ECO:0000256" key="1">
    <source>
        <dbReference type="ARBA" id="ARBA00022614"/>
    </source>
</evidence>
<dbReference type="InterPro" id="IPR011713">
    <property type="entry name" value="Leu-rich_rpt_3"/>
</dbReference>
<dbReference type="InterPro" id="IPR000157">
    <property type="entry name" value="TIR_dom"/>
</dbReference>
<evidence type="ECO:0000256" key="2">
    <source>
        <dbReference type="ARBA" id="ARBA00022737"/>
    </source>
</evidence>
<dbReference type="PRINTS" id="PR00364">
    <property type="entry name" value="DISEASERSIST"/>
</dbReference>
<dbReference type="Gene3D" id="3.40.50.10140">
    <property type="entry name" value="Toll/interleukin-1 receptor homology (TIR) domain"/>
    <property type="match status" value="1"/>
</dbReference>
<dbReference type="SUPFAM" id="SSF52540">
    <property type="entry name" value="P-loop containing nucleoside triphosphate hydrolases"/>
    <property type="match status" value="1"/>
</dbReference>
<evidence type="ECO:0000259" key="5">
    <source>
        <dbReference type="Pfam" id="PF20160"/>
    </source>
</evidence>
<evidence type="ECO:0000259" key="6">
    <source>
        <dbReference type="Pfam" id="PF23286"/>
    </source>
</evidence>
<keyword evidence="3" id="KW-0611">Plant defense</keyword>
<dbReference type="SUPFAM" id="SSF52058">
    <property type="entry name" value="L domain-like"/>
    <property type="match status" value="1"/>
</dbReference>
<dbReference type="InterPro" id="IPR058546">
    <property type="entry name" value="RPS4B/Roq1-like_LRR"/>
</dbReference>
<dbReference type="GO" id="GO:0006952">
    <property type="term" value="P:defense response"/>
    <property type="evidence" value="ECO:0007669"/>
    <property type="project" value="InterPro"/>
</dbReference>
<feature type="domain" description="Disease resistance protein RPS4B/Roq1-like leucine-rich repeats" evidence="6">
    <location>
        <begin position="342"/>
        <end position="426"/>
    </location>
</feature>
<dbReference type="GO" id="GO:0061809">
    <property type="term" value="F:NAD+ nucleosidase activity, cyclic ADP-ribose generating"/>
    <property type="evidence" value="ECO:0007669"/>
    <property type="project" value="UniProtKB-EC"/>
</dbReference>
<dbReference type="PANTHER" id="PTHR11017">
    <property type="entry name" value="LEUCINE-RICH REPEAT-CONTAINING PROTEIN"/>
    <property type="match status" value="1"/>
</dbReference>
<dbReference type="InterPro" id="IPR027417">
    <property type="entry name" value="P-loop_NTPase"/>
</dbReference>
<dbReference type="InterPro" id="IPR044974">
    <property type="entry name" value="Disease_R_plants"/>
</dbReference>
<dbReference type="Pfam" id="PF07725">
    <property type="entry name" value="LRR_3"/>
    <property type="match status" value="1"/>
</dbReference>
<evidence type="ECO:0000256" key="3">
    <source>
        <dbReference type="ARBA" id="ARBA00022821"/>
    </source>
</evidence>
<accession>A0A2N9H515</accession>
<dbReference type="InterPro" id="IPR035897">
    <property type="entry name" value="Toll_tir_struct_dom_sf"/>
</dbReference>
<dbReference type="Pfam" id="PF20160">
    <property type="entry name" value="C-JID"/>
    <property type="match status" value="1"/>
</dbReference>
<dbReference type="SMART" id="SM00369">
    <property type="entry name" value="LRR_TYP"/>
    <property type="match status" value="5"/>
</dbReference>
<protein>
    <submittedName>
        <fullName evidence="7">Uncharacterized protein</fullName>
    </submittedName>
</protein>
<dbReference type="InterPro" id="IPR032675">
    <property type="entry name" value="LRR_dom_sf"/>
</dbReference>